<reference evidence="1 2" key="1">
    <citation type="submission" date="2023-02" db="EMBL/GenBank/DDBJ databases">
        <authorList>
            <person name="Mo P."/>
        </authorList>
    </citation>
    <scope>NUCLEOTIDE SEQUENCE [LARGE SCALE GENOMIC DNA]</scope>
    <source>
        <strain evidence="1 2">HUAS 3</strain>
    </source>
</reference>
<name>A0ABY7ZW88_9ACTN</name>
<accession>A0ABY7ZW88</accession>
<protein>
    <submittedName>
        <fullName evidence="1">Uncharacterized protein</fullName>
    </submittedName>
</protein>
<keyword evidence="2" id="KW-1185">Reference proteome</keyword>
<gene>
    <name evidence="1" type="ORF">PVK37_12630</name>
</gene>
<organism evidence="1 2">
    <name type="scientific">Micromonospora cathayae</name>
    <dbReference type="NCBI Taxonomy" id="3028804"/>
    <lineage>
        <taxon>Bacteria</taxon>
        <taxon>Bacillati</taxon>
        <taxon>Actinomycetota</taxon>
        <taxon>Actinomycetes</taxon>
        <taxon>Micromonosporales</taxon>
        <taxon>Micromonosporaceae</taxon>
        <taxon>Micromonospora</taxon>
    </lineage>
</organism>
<dbReference type="EMBL" id="CP118615">
    <property type="protein sequence ID" value="WDZ87180.1"/>
    <property type="molecule type" value="Genomic_DNA"/>
</dbReference>
<evidence type="ECO:0000313" key="2">
    <source>
        <dbReference type="Proteomes" id="UP001219605"/>
    </source>
</evidence>
<sequence>MTVLVDVGLTAGAADTSGYWHIGDPVRGRIGTATLAPDGLMLDCSGRLMALSVQRTSTRRAGPLVEHNAGTATITLLNNDGLLDPAVLGQPAPGAEIRIRKRHGDITYPVFRGYVKSWLPEHRHPDHAVVVVTATDGMELLANTDRVAVAAVGEGETTGARIGRILDSVGWPATDRSIMTGDSTVQATTLEGSALQEIQRVVTAEAGQFFVDQQGNAVFTSRRLVLQTDLGATFGSNRAGGEIPYVGRPGMSYDREQLVNRVRATRAGGVEQVVSDPTSVARYRESTHTETDLLLQTDADVQSWARHIVYIDKEPEFRFTSLTLDARVDPTLIYPLVLGMQFGSRITVVRRPPGGIVDSREVIVRSVEHEWSPPDRWITTWGLQAADRFAFWTIGHPTRGRIGSNGIAF</sequence>
<proteinExistence type="predicted"/>
<evidence type="ECO:0000313" key="1">
    <source>
        <dbReference type="EMBL" id="WDZ87180.1"/>
    </source>
</evidence>
<dbReference type="Proteomes" id="UP001219605">
    <property type="component" value="Chromosome"/>
</dbReference>
<dbReference type="RefSeq" id="WP_275034086.1">
    <property type="nucleotide sequence ID" value="NZ_CP118615.1"/>
</dbReference>